<organism evidence="1 2">
    <name type="scientific">Candidatus Argoarchaeum ethanivorans</name>
    <dbReference type="NCBI Taxonomy" id="2608793"/>
    <lineage>
        <taxon>Archaea</taxon>
        <taxon>Methanobacteriati</taxon>
        <taxon>Methanobacteriota</taxon>
        <taxon>Stenosarchaea group</taxon>
        <taxon>Methanomicrobia</taxon>
        <taxon>Methanosarcinales</taxon>
        <taxon>Methanosarcinales incertae sedis</taxon>
        <taxon>GOM Arc I cluster</taxon>
        <taxon>Candidatus Argoarchaeum</taxon>
    </lineage>
</organism>
<comment type="caution">
    <text evidence="1">The sequence shown here is derived from an EMBL/GenBank/DDBJ whole genome shotgun (WGS) entry which is preliminary data.</text>
</comment>
<dbReference type="Proteomes" id="UP000610373">
    <property type="component" value="Unassembled WGS sequence"/>
</dbReference>
<proteinExistence type="predicted"/>
<sequence>MLRERHPEIGPITKVASSCSIKKSFAVNQVSKETGLTKGLVSRCLNYLNTAGLLNRFGHSYRPDDNAHNASVDDRAVTRAVKVLLNLNKLNIGSLDHGWAAGTGVSEGKGYTSTEEGVTMFRRTRFLRWWVKEVVLQVDVAHTPGSRITGE</sequence>
<accession>A0A811T425</accession>
<protein>
    <submittedName>
        <fullName evidence="1">Uncharacterized protein</fullName>
    </submittedName>
</protein>
<dbReference type="EMBL" id="CAJHIO010000002">
    <property type="protein sequence ID" value="CAD6491111.1"/>
    <property type="molecule type" value="Genomic_DNA"/>
</dbReference>
<reference evidence="1" key="1">
    <citation type="submission" date="2020-10" db="EMBL/GenBank/DDBJ databases">
        <authorList>
            <person name="Hahn C.J."/>
            <person name="Laso-Perez R."/>
            <person name="Vulcano F."/>
            <person name="Vaziourakis K.-M."/>
            <person name="Stokke R."/>
            <person name="Steen I.H."/>
            <person name="Teske A."/>
            <person name="Boetius A."/>
            <person name="Liebeke M."/>
            <person name="Amann R."/>
            <person name="Knittel K."/>
        </authorList>
    </citation>
    <scope>NUCLEOTIDE SEQUENCE</scope>
    <source>
        <strain evidence="1">Gfbio:e3339647-f889-4370-9287-4fb5cb688e4c:AG392O15_GoMArc1</strain>
    </source>
</reference>
<dbReference type="AlphaFoldDB" id="A0A811T425"/>
<name>A0A811T425_9EURY</name>
<gene>
    <name evidence="1" type="ORF">CHKLHMKO_00062</name>
</gene>
<evidence type="ECO:0000313" key="1">
    <source>
        <dbReference type="EMBL" id="CAD6491111.1"/>
    </source>
</evidence>
<evidence type="ECO:0000313" key="2">
    <source>
        <dbReference type="Proteomes" id="UP000610373"/>
    </source>
</evidence>